<protein>
    <submittedName>
        <fullName evidence="2">Uncharacterized protein</fullName>
    </submittedName>
</protein>
<organism evidence="2 3">
    <name type="scientific">Aureliella helgolandensis</name>
    <dbReference type="NCBI Taxonomy" id="2527968"/>
    <lineage>
        <taxon>Bacteria</taxon>
        <taxon>Pseudomonadati</taxon>
        <taxon>Planctomycetota</taxon>
        <taxon>Planctomycetia</taxon>
        <taxon>Pirellulales</taxon>
        <taxon>Pirellulaceae</taxon>
        <taxon>Aureliella</taxon>
    </lineage>
</organism>
<sequence length="113" mass="12473">MTGRLPRQALAAPTWPHSAVSRLLLGATPTDTLGVESVLDLNSTFARASASSIGTSVSGNYLRWHPTPVPRSKLKQLALNARGQNHLWNLRRVRTDQRVVQPPHRERNYGSGQ</sequence>
<gene>
    <name evidence="2" type="ORF">Q31a_08360</name>
</gene>
<dbReference type="Proteomes" id="UP000318017">
    <property type="component" value="Chromosome"/>
</dbReference>
<accession>A0A518G1X0</accession>
<evidence type="ECO:0000256" key="1">
    <source>
        <dbReference type="SAM" id="MobiDB-lite"/>
    </source>
</evidence>
<reference evidence="2 3" key="1">
    <citation type="submission" date="2019-02" db="EMBL/GenBank/DDBJ databases">
        <title>Deep-cultivation of Planctomycetes and their phenomic and genomic characterization uncovers novel biology.</title>
        <authorList>
            <person name="Wiegand S."/>
            <person name="Jogler M."/>
            <person name="Boedeker C."/>
            <person name="Pinto D."/>
            <person name="Vollmers J."/>
            <person name="Rivas-Marin E."/>
            <person name="Kohn T."/>
            <person name="Peeters S.H."/>
            <person name="Heuer A."/>
            <person name="Rast P."/>
            <person name="Oberbeckmann S."/>
            <person name="Bunk B."/>
            <person name="Jeske O."/>
            <person name="Meyerdierks A."/>
            <person name="Storesund J.E."/>
            <person name="Kallscheuer N."/>
            <person name="Luecker S."/>
            <person name="Lage O.M."/>
            <person name="Pohl T."/>
            <person name="Merkel B.J."/>
            <person name="Hornburger P."/>
            <person name="Mueller R.-W."/>
            <person name="Bruemmer F."/>
            <person name="Labrenz M."/>
            <person name="Spormann A.M."/>
            <person name="Op den Camp H."/>
            <person name="Overmann J."/>
            <person name="Amann R."/>
            <person name="Jetten M.S.M."/>
            <person name="Mascher T."/>
            <person name="Medema M.H."/>
            <person name="Devos D.P."/>
            <person name="Kaster A.-K."/>
            <person name="Ovreas L."/>
            <person name="Rohde M."/>
            <person name="Galperin M.Y."/>
            <person name="Jogler C."/>
        </authorList>
    </citation>
    <scope>NUCLEOTIDE SEQUENCE [LARGE SCALE GENOMIC DNA]</scope>
    <source>
        <strain evidence="2 3">Q31a</strain>
    </source>
</reference>
<evidence type="ECO:0000313" key="2">
    <source>
        <dbReference type="EMBL" id="QDV22550.1"/>
    </source>
</evidence>
<dbReference type="EMBL" id="CP036298">
    <property type="protein sequence ID" value="QDV22550.1"/>
    <property type="molecule type" value="Genomic_DNA"/>
</dbReference>
<name>A0A518G1X0_9BACT</name>
<proteinExistence type="predicted"/>
<dbReference type="AlphaFoldDB" id="A0A518G1X0"/>
<feature type="region of interest" description="Disordered" evidence="1">
    <location>
        <begin position="94"/>
        <end position="113"/>
    </location>
</feature>
<evidence type="ECO:0000313" key="3">
    <source>
        <dbReference type="Proteomes" id="UP000318017"/>
    </source>
</evidence>
<dbReference type="KEGG" id="ahel:Q31a_08360"/>
<keyword evidence="3" id="KW-1185">Reference proteome</keyword>